<dbReference type="GO" id="GO:0045087">
    <property type="term" value="P:innate immune response"/>
    <property type="evidence" value="ECO:0007669"/>
    <property type="project" value="InterPro"/>
</dbReference>
<evidence type="ECO:0000313" key="4">
    <source>
        <dbReference type="Proteomes" id="UP000230069"/>
    </source>
</evidence>
<organism evidence="3 4">
    <name type="scientific">Aquilegia coerulea</name>
    <name type="common">Rocky mountain columbine</name>
    <dbReference type="NCBI Taxonomy" id="218851"/>
    <lineage>
        <taxon>Eukaryota</taxon>
        <taxon>Viridiplantae</taxon>
        <taxon>Streptophyta</taxon>
        <taxon>Embryophyta</taxon>
        <taxon>Tracheophyta</taxon>
        <taxon>Spermatophyta</taxon>
        <taxon>Magnoliopsida</taxon>
        <taxon>Ranunculales</taxon>
        <taxon>Ranunculaceae</taxon>
        <taxon>Thalictroideae</taxon>
        <taxon>Aquilegia</taxon>
    </lineage>
</organism>
<feature type="signal peptide" evidence="2">
    <location>
        <begin position="1"/>
        <end position="28"/>
    </location>
</feature>
<dbReference type="OrthoDB" id="1936010at2759"/>
<evidence type="ECO:0000256" key="2">
    <source>
        <dbReference type="SAM" id="SignalP"/>
    </source>
</evidence>
<evidence type="ECO:0000256" key="1">
    <source>
        <dbReference type="SAM" id="MobiDB-lite"/>
    </source>
</evidence>
<evidence type="ECO:0000313" key="3">
    <source>
        <dbReference type="EMBL" id="PIA62125.1"/>
    </source>
</evidence>
<sequence>MARTLKSLVSFLLVLVLISMLFLQSIQAARPQSVGEDACKFCPNKYLNLGAMKKSGPSPGGKGHRLYVIDGLGGMKKSGPSPGEGHSFITGDHQ</sequence>
<dbReference type="AlphaFoldDB" id="A0A2G5F274"/>
<dbReference type="Proteomes" id="UP000230069">
    <property type="component" value="Unassembled WGS sequence"/>
</dbReference>
<feature type="region of interest" description="Disordered" evidence="1">
    <location>
        <begin position="74"/>
        <end position="94"/>
    </location>
</feature>
<name>A0A2G5F274_AQUCA</name>
<protein>
    <submittedName>
        <fullName evidence="3">Uncharacterized protein</fullName>
    </submittedName>
</protein>
<accession>A0A2G5F274</accession>
<proteinExistence type="predicted"/>
<reference evidence="3 4" key="1">
    <citation type="submission" date="2017-09" db="EMBL/GenBank/DDBJ databases">
        <title>WGS assembly of Aquilegia coerulea Goldsmith.</title>
        <authorList>
            <person name="Hodges S."/>
            <person name="Kramer E."/>
            <person name="Nordborg M."/>
            <person name="Tomkins J."/>
            <person name="Borevitz J."/>
            <person name="Derieg N."/>
            <person name="Yan J."/>
            <person name="Mihaltcheva S."/>
            <person name="Hayes R.D."/>
            <person name="Rokhsar D."/>
        </authorList>
    </citation>
    <scope>NUCLEOTIDE SEQUENCE [LARGE SCALE GENOMIC DNA]</scope>
    <source>
        <strain evidence="4">cv. Goldsmith</strain>
    </source>
</reference>
<feature type="chain" id="PRO_5013599511" evidence="2">
    <location>
        <begin position="29"/>
        <end position="94"/>
    </location>
</feature>
<dbReference type="GO" id="GO:0050793">
    <property type="term" value="P:regulation of developmental process"/>
    <property type="evidence" value="ECO:0007669"/>
    <property type="project" value="InterPro"/>
</dbReference>
<dbReference type="PANTHER" id="PTHR34663:SF9">
    <property type="entry name" value="OS06G0637400 PROTEIN"/>
    <property type="match status" value="1"/>
</dbReference>
<dbReference type="InParanoid" id="A0A2G5F274"/>
<keyword evidence="4" id="KW-1185">Reference proteome</keyword>
<dbReference type="PANTHER" id="PTHR34663">
    <property type="entry name" value="OS06G0637400 PROTEIN"/>
    <property type="match status" value="1"/>
</dbReference>
<keyword evidence="2" id="KW-0732">Signal</keyword>
<dbReference type="InterPro" id="IPR044700">
    <property type="entry name" value="PIP2/PIPL1"/>
</dbReference>
<gene>
    <name evidence="3" type="ORF">AQUCO_00200255v1</name>
</gene>
<dbReference type="EMBL" id="KZ305019">
    <property type="protein sequence ID" value="PIA62125.1"/>
    <property type="molecule type" value="Genomic_DNA"/>
</dbReference>